<evidence type="ECO:0000313" key="3">
    <source>
        <dbReference type="Proteomes" id="UP000011115"/>
    </source>
</evidence>
<dbReference type="Gramene" id="PGSC0003DMT400088544">
    <property type="protein sequence ID" value="PGSC0003DMT400088544"/>
    <property type="gene ID" value="PGSC0003DMG400038115"/>
</dbReference>
<reference evidence="3" key="1">
    <citation type="journal article" date="2011" name="Nature">
        <title>Genome sequence and analysis of the tuber crop potato.</title>
        <authorList>
            <consortium name="The Potato Genome Sequencing Consortium"/>
        </authorList>
    </citation>
    <scope>NUCLEOTIDE SEQUENCE [LARGE SCALE GENOMIC DNA]</scope>
    <source>
        <strain evidence="3">cv. DM1-3 516 R44</strain>
    </source>
</reference>
<name>M1DG72_SOLTU</name>
<protein>
    <submittedName>
        <fullName evidence="2">Gag-pol protein</fullName>
    </submittedName>
</protein>
<evidence type="ECO:0000256" key="1">
    <source>
        <dbReference type="SAM" id="MobiDB-lite"/>
    </source>
</evidence>
<evidence type="ECO:0000313" key="2">
    <source>
        <dbReference type="EnsemblPlants" id="PGSC0003DMT400088544"/>
    </source>
</evidence>
<dbReference type="PaxDb" id="4113-PGSC0003DMT400088544"/>
<dbReference type="InParanoid" id="M1DG72"/>
<dbReference type="Proteomes" id="UP000011115">
    <property type="component" value="Unassembled WGS sequence"/>
</dbReference>
<dbReference type="EnsemblPlants" id="PGSC0003DMT400088544">
    <property type="protein sequence ID" value="PGSC0003DMT400088544"/>
    <property type="gene ID" value="PGSC0003DMG400038115"/>
</dbReference>
<feature type="region of interest" description="Disordered" evidence="1">
    <location>
        <begin position="1"/>
        <end position="31"/>
    </location>
</feature>
<proteinExistence type="predicted"/>
<organism evidence="2 3">
    <name type="scientific">Solanum tuberosum</name>
    <name type="common">Potato</name>
    <dbReference type="NCBI Taxonomy" id="4113"/>
    <lineage>
        <taxon>Eukaryota</taxon>
        <taxon>Viridiplantae</taxon>
        <taxon>Streptophyta</taxon>
        <taxon>Embryophyta</taxon>
        <taxon>Tracheophyta</taxon>
        <taxon>Spermatophyta</taxon>
        <taxon>Magnoliopsida</taxon>
        <taxon>eudicotyledons</taxon>
        <taxon>Gunneridae</taxon>
        <taxon>Pentapetalae</taxon>
        <taxon>asterids</taxon>
        <taxon>lamiids</taxon>
        <taxon>Solanales</taxon>
        <taxon>Solanaceae</taxon>
        <taxon>Solanoideae</taxon>
        <taxon>Solaneae</taxon>
        <taxon>Solanum</taxon>
    </lineage>
</organism>
<dbReference type="AlphaFoldDB" id="M1DG72"/>
<sequence>MTTTRANARRNEEDNMNQEVPPQAPPQASIDPLNENVTNAEFRSASHVLAQVVTAQANIDVVVPLNPNVGMTTSRMGDFTRMNPLEFYGSNLEEDPQKFMDEVHKVLDIMGVTPVEKEELAAY</sequence>
<accession>M1DG72</accession>
<keyword evidence="3" id="KW-1185">Reference proteome</keyword>
<reference evidence="2" key="2">
    <citation type="submission" date="2015-06" db="UniProtKB">
        <authorList>
            <consortium name="EnsemblPlants"/>
        </authorList>
    </citation>
    <scope>IDENTIFICATION</scope>
    <source>
        <strain evidence="2">DM1-3 516 R44</strain>
    </source>
</reference>
<dbReference type="HOGENOM" id="CLU_134717_0_0_1"/>